<dbReference type="GO" id="GO:0005886">
    <property type="term" value="C:plasma membrane"/>
    <property type="evidence" value="ECO:0007669"/>
    <property type="project" value="TreeGrafter"/>
</dbReference>
<keyword evidence="3" id="KW-0807">Transducer</keyword>
<dbReference type="InterPro" id="IPR051310">
    <property type="entry name" value="MCP_chemotaxis"/>
</dbReference>
<gene>
    <name evidence="7" type="ORF">HCT48_06920</name>
</gene>
<reference evidence="7" key="1">
    <citation type="submission" date="2020-03" db="EMBL/GenBank/DDBJ databases">
        <title>Spirochaetal bacteria isolated from arthropods constitute a novel genus Entomospira genus novum within the order Spirochaetales.</title>
        <authorList>
            <person name="Grana-Miraglia L."/>
            <person name="Sikutova S."/>
            <person name="Fingerle V."/>
            <person name="Sing A."/>
            <person name="Castillo-Ramirez S."/>
            <person name="Margos G."/>
            <person name="Rudolf I."/>
        </authorList>
    </citation>
    <scope>NUCLEOTIDE SEQUENCE</scope>
    <source>
        <strain evidence="7">BR149</strain>
    </source>
</reference>
<keyword evidence="4" id="KW-0812">Transmembrane</keyword>
<dbReference type="GO" id="GO:0007165">
    <property type="term" value="P:signal transduction"/>
    <property type="evidence" value="ECO:0007669"/>
    <property type="project" value="UniProtKB-KW"/>
</dbReference>
<feature type="domain" description="Methyl-accepting transducer" evidence="5">
    <location>
        <begin position="455"/>
        <end position="677"/>
    </location>
</feature>
<feature type="domain" description="HAMP" evidence="6">
    <location>
        <begin position="354"/>
        <end position="408"/>
    </location>
</feature>
<dbReference type="Pfam" id="PF00672">
    <property type="entry name" value="HAMP"/>
    <property type="match status" value="1"/>
</dbReference>
<comment type="caution">
    <text evidence="7">The sequence shown here is derived from an EMBL/GenBank/DDBJ whole genome shotgun (WGS) entry which is preliminary data.</text>
</comment>
<keyword evidence="4" id="KW-0472">Membrane</keyword>
<dbReference type="PROSITE" id="PS50111">
    <property type="entry name" value="CHEMOTAXIS_TRANSDUC_2"/>
    <property type="match status" value="1"/>
</dbReference>
<dbReference type="Gene3D" id="1.10.287.950">
    <property type="entry name" value="Methyl-accepting chemotaxis protein"/>
    <property type="match status" value="1"/>
</dbReference>
<comment type="similarity">
    <text evidence="2">Belongs to the methyl-accepting chemotaxis (MCP) protein family.</text>
</comment>
<sequence>MNISARVVLFLGTGLMILTLLVSSIVIGQVRDMVMKRSLSMGRQHSLILASAIESELLMAIDQAITIQSFLPHYPEDTSLRREWLAHILADASELNKGWDGVWVIMEPNAYDGLDESYIDDAQHFGDDQGRIQVYARRGESRWLGANFADAQGYSVLQQVRQERRPAIINKHYHNFPRSSLTIARTGTSIVVPIHNEETGGIYGVLGIDISNESIFHFLRKLDYPMEPRLYGVITGNFTVLEHSDEEYIGRKFQEFLTQDEFNVMKGIFDKVDKEQHHSHAIQRDLNVLGRQTRGYTFGTILHLPGVQDSSWMVLWTVTEQEMLKGVPELSRFLGFSLVMIIVVIAVLTYIVMQLVLMPLVAMNKALSMIARGGGDLTRMIEIKREDEVGVVAVSFNSFITKLKEIVVQIKQSMVDLTHNSNALRREMGHSEENLEDVQLAVNKIVVNVQGQQVVVESSQRNTASLITSIDEMAGRTQEEATAIVRSSAVIEEMVANIQSVDRIVRQMAKEYEVLHKAGEVSRNQQGVVQERIREVVKDSVKLQEANAIIEEIATQTNLLAMNAAIEAAHAGDVGKGFAVVADEIRNLAERATVQSKDISMGLRAVHETIGGIAGASRDSQSSLDALFAGIEDVSGLIKQVQEAMQEQAQGSVDVSRSLSLLTHSAQAVREASQEMRHEGQRIEQDMKSMVRFIAQDMESVQIVCDATERITTSLGVLKKMVVSNEQKIEGVNKLMSKFRVDEEKR</sequence>
<evidence type="ECO:0000256" key="4">
    <source>
        <dbReference type="SAM" id="Phobius"/>
    </source>
</evidence>
<dbReference type="SUPFAM" id="SSF58104">
    <property type="entry name" value="Methyl-accepting chemotaxis protein (MCP) signaling domain"/>
    <property type="match status" value="1"/>
</dbReference>
<proteinExistence type="inferred from homology"/>
<dbReference type="InterPro" id="IPR003660">
    <property type="entry name" value="HAMP_dom"/>
</dbReference>
<dbReference type="AlphaFoldDB" id="A0A968L039"/>
<evidence type="ECO:0000259" key="6">
    <source>
        <dbReference type="PROSITE" id="PS50885"/>
    </source>
</evidence>
<dbReference type="PROSITE" id="PS50885">
    <property type="entry name" value="HAMP"/>
    <property type="match status" value="1"/>
</dbReference>
<dbReference type="Gene3D" id="6.10.340.10">
    <property type="match status" value="1"/>
</dbReference>
<evidence type="ECO:0000313" key="8">
    <source>
        <dbReference type="Proteomes" id="UP000778951"/>
    </source>
</evidence>
<dbReference type="GO" id="GO:0006935">
    <property type="term" value="P:chemotaxis"/>
    <property type="evidence" value="ECO:0007669"/>
    <property type="project" value="UniProtKB-KW"/>
</dbReference>
<dbReference type="PANTHER" id="PTHR43531">
    <property type="entry name" value="PROTEIN ICFG"/>
    <property type="match status" value="1"/>
</dbReference>
<evidence type="ECO:0000256" key="3">
    <source>
        <dbReference type="PROSITE-ProRule" id="PRU00284"/>
    </source>
</evidence>
<accession>A0A968L039</accession>
<evidence type="ECO:0000256" key="1">
    <source>
        <dbReference type="ARBA" id="ARBA00022500"/>
    </source>
</evidence>
<dbReference type="PANTHER" id="PTHR43531:SF11">
    <property type="entry name" value="METHYL-ACCEPTING CHEMOTAXIS PROTEIN 3"/>
    <property type="match status" value="1"/>
</dbReference>
<dbReference type="Pfam" id="PF00015">
    <property type="entry name" value="MCPsignal"/>
    <property type="match status" value="1"/>
</dbReference>
<evidence type="ECO:0000313" key="7">
    <source>
        <dbReference type="EMBL" id="NIZ69936.1"/>
    </source>
</evidence>
<organism evidence="7 8">
    <name type="scientific">Entomospira culicis</name>
    <dbReference type="NCBI Taxonomy" id="2719989"/>
    <lineage>
        <taxon>Bacteria</taxon>
        <taxon>Pseudomonadati</taxon>
        <taxon>Spirochaetota</taxon>
        <taxon>Spirochaetia</taxon>
        <taxon>Spirochaetales</taxon>
        <taxon>Spirochaetaceae</taxon>
        <taxon>Entomospira</taxon>
    </lineage>
</organism>
<dbReference type="RefSeq" id="WP_167696004.1">
    <property type="nucleotide sequence ID" value="NZ_CP118181.1"/>
</dbReference>
<dbReference type="SMART" id="SM00283">
    <property type="entry name" value="MA"/>
    <property type="match status" value="1"/>
</dbReference>
<protein>
    <submittedName>
        <fullName evidence="7">Methyl-accepting chemotaxis protein</fullName>
    </submittedName>
</protein>
<keyword evidence="8" id="KW-1185">Reference proteome</keyword>
<evidence type="ECO:0000256" key="2">
    <source>
        <dbReference type="ARBA" id="ARBA00029447"/>
    </source>
</evidence>
<evidence type="ECO:0000259" key="5">
    <source>
        <dbReference type="PROSITE" id="PS50111"/>
    </source>
</evidence>
<keyword evidence="1" id="KW-0145">Chemotaxis</keyword>
<dbReference type="EMBL" id="JAATLM010000001">
    <property type="protein sequence ID" value="NIZ69936.1"/>
    <property type="molecule type" value="Genomic_DNA"/>
</dbReference>
<dbReference type="Proteomes" id="UP000778951">
    <property type="component" value="Unassembled WGS sequence"/>
</dbReference>
<name>A0A968L039_9SPIO</name>
<dbReference type="GO" id="GO:0004888">
    <property type="term" value="F:transmembrane signaling receptor activity"/>
    <property type="evidence" value="ECO:0007669"/>
    <property type="project" value="TreeGrafter"/>
</dbReference>
<dbReference type="CDD" id="cd06225">
    <property type="entry name" value="HAMP"/>
    <property type="match status" value="1"/>
</dbReference>
<feature type="transmembrane region" description="Helical" evidence="4">
    <location>
        <begin position="333"/>
        <end position="362"/>
    </location>
</feature>
<dbReference type="InterPro" id="IPR004089">
    <property type="entry name" value="MCPsignal_dom"/>
</dbReference>
<keyword evidence="4" id="KW-1133">Transmembrane helix</keyword>
<dbReference type="SMART" id="SM00304">
    <property type="entry name" value="HAMP"/>
    <property type="match status" value="1"/>
</dbReference>
<dbReference type="Gene3D" id="3.30.450.20">
    <property type="entry name" value="PAS domain"/>
    <property type="match status" value="1"/>
</dbReference>